<dbReference type="STRING" id="441112.SAMN04488094_105221"/>
<evidence type="ECO:0000256" key="2">
    <source>
        <dbReference type="SAM" id="Phobius"/>
    </source>
</evidence>
<dbReference type="EMBL" id="FOLG01000005">
    <property type="protein sequence ID" value="SFC50708.1"/>
    <property type="molecule type" value="Genomic_DNA"/>
</dbReference>
<accession>A0A1I1JW48</accession>
<dbReference type="RefSeq" id="WP_093360774.1">
    <property type="nucleotide sequence ID" value="NZ_FOLG01000005.1"/>
</dbReference>
<keyword evidence="2" id="KW-1133">Transmembrane helix</keyword>
<name>A0A1I1JW48_9RHOB</name>
<evidence type="ECO:0000313" key="4">
    <source>
        <dbReference type="Proteomes" id="UP000198728"/>
    </source>
</evidence>
<reference evidence="3 4" key="1">
    <citation type="submission" date="2016-10" db="EMBL/GenBank/DDBJ databases">
        <authorList>
            <person name="de Groot N.N."/>
        </authorList>
    </citation>
    <scope>NUCLEOTIDE SEQUENCE [LARGE SCALE GENOMIC DNA]</scope>
    <source>
        <strain evidence="3 4">DSM 19548</strain>
    </source>
</reference>
<evidence type="ECO:0000313" key="3">
    <source>
        <dbReference type="EMBL" id="SFC50708.1"/>
    </source>
</evidence>
<evidence type="ECO:0000256" key="1">
    <source>
        <dbReference type="SAM" id="MobiDB-lite"/>
    </source>
</evidence>
<feature type="transmembrane region" description="Helical" evidence="2">
    <location>
        <begin position="26"/>
        <end position="45"/>
    </location>
</feature>
<keyword evidence="2" id="KW-0472">Membrane</keyword>
<protein>
    <submittedName>
        <fullName evidence="3">Uncharacterized protein</fullName>
    </submittedName>
</protein>
<feature type="region of interest" description="Disordered" evidence="1">
    <location>
        <begin position="46"/>
        <end position="70"/>
    </location>
</feature>
<sequence length="70" mass="7686">MKRILMIAAAVVVLSAATLILLPLSFYTLTVIYILAGATVALMSARQRTPRDRRVAQSVEPAQRRNAPLH</sequence>
<keyword evidence="4" id="KW-1185">Reference proteome</keyword>
<organism evidence="3 4">
    <name type="scientific">Tropicimonas isoalkanivorans</name>
    <dbReference type="NCBI Taxonomy" id="441112"/>
    <lineage>
        <taxon>Bacteria</taxon>
        <taxon>Pseudomonadati</taxon>
        <taxon>Pseudomonadota</taxon>
        <taxon>Alphaproteobacteria</taxon>
        <taxon>Rhodobacterales</taxon>
        <taxon>Roseobacteraceae</taxon>
        <taxon>Tropicimonas</taxon>
    </lineage>
</organism>
<dbReference type="AlphaFoldDB" id="A0A1I1JW48"/>
<keyword evidence="2" id="KW-0812">Transmembrane</keyword>
<proteinExistence type="predicted"/>
<dbReference type="Proteomes" id="UP000198728">
    <property type="component" value="Unassembled WGS sequence"/>
</dbReference>
<gene>
    <name evidence="3" type="ORF">SAMN04488094_105221</name>
</gene>